<feature type="domain" description="PAC" evidence="11">
    <location>
        <begin position="615"/>
        <end position="667"/>
    </location>
</feature>
<dbReference type="InterPro" id="IPR000014">
    <property type="entry name" value="PAS"/>
</dbReference>
<dbReference type="SUPFAM" id="SSF55785">
    <property type="entry name" value="PYP-like sensor domain (PAS domain)"/>
    <property type="match status" value="8"/>
</dbReference>
<reference evidence="12" key="2">
    <citation type="submission" date="2020-09" db="EMBL/GenBank/DDBJ databases">
        <authorList>
            <person name="Sun Q."/>
            <person name="Kim S."/>
        </authorList>
    </citation>
    <scope>NUCLEOTIDE SEQUENCE</scope>
    <source>
        <strain evidence="12">KCTC 12719</strain>
    </source>
</reference>
<dbReference type="PRINTS" id="PR00344">
    <property type="entry name" value="BCTRLSENSOR"/>
</dbReference>
<feature type="domain" description="PAS" evidence="10">
    <location>
        <begin position="164"/>
        <end position="234"/>
    </location>
</feature>
<feature type="domain" description="Histidine kinase" evidence="8">
    <location>
        <begin position="1189"/>
        <end position="1402"/>
    </location>
</feature>
<dbReference type="InterPro" id="IPR036097">
    <property type="entry name" value="HisK_dim/P_sf"/>
</dbReference>
<dbReference type="SMART" id="SM00091">
    <property type="entry name" value="PAS"/>
    <property type="match status" value="7"/>
</dbReference>
<evidence type="ECO:0000256" key="6">
    <source>
        <dbReference type="PROSITE-ProRule" id="PRU00169"/>
    </source>
</evidence>
<evidence type="ECO:0000256" key="5">
    <source>
        <dbReference type="ARBA" id="ARBA00022777"/>
    </source>
</evidence>
<evidence type="ECO:0000256" key="7">
    <source>
        <dbReference type="SAM" id="Coils"/>
    </source>
</evidence>
<protein>
    <recommendedName>
        <fullName evidence="2">histidine kinase</fullName>
        <ecNumber evidence="2">2.7.13.3</ecNumber>
    </recommendedName>
</protein>
<feature type="coiled-coil region" evidence="7">
    <location>
        <begin position="1155"/>
        <end position="1182"/>
    </location>
</feature>
<keyword evidence="3" id="KW-0597">Phosphoprotein</keyword>
<dbReference type="SUPFAM" id="SSF55874">
    <property type="entry name" value="ATPase domain of HSP90 chaperone/DNA topoisomerase II/histidine kinase"/>
    <property type="match status" value="1"/>
</dbReference>
<dbReference type="Pfam" id="PF08447">
    <property type="entry name" value="PAS_3"/>
    <property type="match status" value="4"/>
</dbReference>
<evidence type="ECO:0000256" key="4">
    <source>
        <dbReference type="ARBA" id="ARBA00022679"/>
    </source>
</evidence>
<dbReference type="InterPro" id="IPR001610">
    <property type="entry name" value="PAC"/>
</dbReference>
<dbReference type="Pfam" id="PF13426">
    <property type="entry name" value="PAS_9"/>
    <property type="match status" value="2"/>
</dbReference>
<dbReference type="InterPro" id="IPR013656">
    <property type="entry name" value="PAS_4"/>
</dbReference>
<dbReference type="CDD" id="cd00082">
    <property type="entry name" value="HisKA"/>
    <property type="match status" value="1"/>
</dbReference>
<keyword evidence="4" id="KW-0808">Transferase</keyword>
<dbReference type="SMART" id="SM00086">
    <property type="entry name" value="PAC"/>
    <property type="match status" value="6"/>
</dbReference>
<dbReference type="NCBIfam" id="TIGR00229">
    <property type="entry name" value="sensory_box"/>
    <property type="match status" value="7"/>
</dbReference>
<dbReference type="InterPro" id="IPR003661">
    <property type="entry name" value="HisK_dim/P_dom"/>
</dbReference>
<dbReference type="InterPro" id="IPR004358">
    <property type="entry name" value="Sig_transdc_His_kin-like_C"/>
</dbReference>
<dbReference type="Pfam" id="PF02518">
    <property type="entry name" value="HATPase_c"/>
    <property type="match status" value="1"/>
</dbReference>
<evidence type="ECO:0000313" key="13">
    <source>
        <dbReference type="Proteomes" id="UP000610456"/>
    </source>
</evidence>
<organism evidence="12 13">
    <name type="scientific">Salinimicrobium marinum</name>
    <dbReference type="NCBI Taxonomy" id="680283"/>
    <lineage>
        <taxon>Bacteria</taxon>
        <taxon>Pseudomonadati</taxon>
        <taxon>Bacteroidota</taxon>
        <taxon>Flavobacteriia</taxon>
        <taxon>Flavobacteriales</taxon>
        <taxon>Flavobacteriaceae</taxon>
        <taxon>Salinimicrobium</taxon>
    </lineage>
</organism>
<dbReference type="InterPro" id="IPR035965">
    <property type="entry name" value="PAS-like_dom_sf"/>
</dbReference>
<comment type="caution">
    <text evidence="12">The sequence shown here is derived from an EMBL/GenBank/DDBJ whole genome shotgun (WGS) entry which is preliminary data.</text>
</comment>
<dbReference type="CDD" id="cd00130">
    <property type="entry name" value="PAS"/>
    <property type="match status" value="6"/>
</dbReference>
<dbReference type="PROSITE" id="PS50110">
    <property type="entry name" value="RESPONSE_REGULATORY"/>
    <property type="match status" value="1"/>
</dbReference>
<dbReference type="PANTHER" id="PTHR43304:SF1">
    <property type="entry name" value="PAC DOMAIN-CONTAINING PROTEIN"/>
    <property type="match status" value="1"/>
</dbReference>
<reference evidence="12" key="1">
    <citation type="journal article" date="2014" name="Int. J. Syst. Evol. Microbiol.">
        <title>Complete genome sequence of Corynebacterium casei LMG S-19264T (=DSM 44701T), isolated from a smear-ripened cheese.</title>
        <authorList>
            <consortium name="US DOE Joint Genome Institute (JGI-PGF)"/>
            <person name="Walter F."/>
            <person name="Albersmeier A."/>
            <person name="Kalinowski J."/>
            <person name="Ruckert C."/>
        </authorList>
    </citation>
    <scope>NUCLEOTIDE SEQUENCE</scope>
    <source>
        <strain evidence="12">KCTC 12719</strain>
    </source>
</reference>
<dbReference type="PROSITE" id="PS50112">
    <property type="entry name" value="PAS"/>
    <property type="match status" value="5"/>
</dbReference>
<dbReference type="GO" id="GO:0000155">
    <property type="term" value="F:phosphorelay sensor kinase activity"/>
    <property type="evidence" value="ECO:0007669"/>
    <property type="project" value="InterPro"/>
</dbReference>
<keyword evidence="7" id="KW-0175">Coiled coil</keyword>
<evidence type="ECO:0000259" key="10">
    <source>
        <dbReference type="PROSITE" id="PS50112"/>
    </source>
</evidence>
<dbReference type="InterPro" id="IPR013655">
    <property type="entry name" value="PAS_fold_3"/>
</dbReference>
<dbReference type="EMBL" id="BMXB01000004">
    <property type="protein sequence ID" value="GHA34840.1"/>
    <property type="molecule type" value="Genomic_DNA"/>
</dbReference>
<feature type="domain" description="PAC" evidence="11">
    <location>
        <begin position="362"/>
        <end position="413"/>
    </location>
</feature>
<feature type="domain" description="PAC" evidence="11">
    <location>
        <begin position="239"/>
        <end position="290"/>
    </location>
</feature>
<feature type="domain" description="PAS" evidence="10">
    <location>
        <begin position="291"/>
        <end position="348"/>
    </location>
</feature>
<dbReference type="Gene3D" id="3.40.50.2300">
    <property type="match status" value="1"/>
</dbReference>
<feature type="domain" description="PAC" evidence="11">
    <location>
        <begin position="873"/>
        <end position="925"/>
    </location>
</feature>
<evidence type="ECO:0000259" key="11">
    <source>
        <dbReference type="PROSITE" id="PS50113"/>
    </source>
</evidence>
<sequence>MWYVEEKQGVAQCVCIGWYKYKGYMSEIYKVLHLIRESEDAEVVEGILETGDIIFSQVVVETKQDFLTAFENFEPEIVLVQDGVPSLSLFLALEIHKDLGSRAAFIGISTNTSVEYAVNLLKNGADDYILRNTIEQLSSAIPNALEKIRKASEKQDLVQETVSRERKFRRLIEHGNDPVIIFTPESETLYISPAAERTLGYTEEDLDKLQIKSIIHPEDLPVASHYMSLCIENPGASIGTMTGKVKHKDGSWRWMEATFTNLLHDEDVKGIVNNFKDINDHKLAELAIKESEERYRSFFENSMDAILLTHPDGQVFAANPAACEIFQRTEEEMIKVGRAGVLDMLDPSVVKAISERKNTGKFKGELMMLRKNGVSFPAEVSSEVFKNDAGQERSSIIIRDISERKQVEEELRFSKENYQHLFHFNPLPNWIYDLETLSILDVNQAAIEHYGYTKEEFLQLNLVDLRPKEEIPGLLRDLERIKRDRGNLGYGKFVHKKKDDSRITVEIHGYGIRFQNKECRLITCVDVTEVEAVMLKLRKKSEKLLLAEKLAKLGYWEVGLQENYFFWSEEVYRIWEQKKDEFQVSRNVFEETIHPDDLEKFRSHQEEAFKGVKELDFEHRIILPGGSIKWVHERGKVINDKRGLPLRFEGSVQDITAHKNALEKLTISEARHRGILKSQTNYLTRIDLDGRYSYVNDKFHKDFSWIFPDFILVGKEAESTAKEHHHEKVQDIFRKCLKNPNDIFQVELDKLKQDGGVKSTLWDFVCLTDVEGEPLEVQGVGVDISERVKAEQSLLESNTRYELVSKATSDAIYDWDVKSGYLFWGEAFYSLFGYPQEGFTLTVDAWLSKIHPEDSSRIKKSLEEVIKGTENHWKAEYRFKKADGKYSFVIEKSFILRDENLKAIRLVGAIRDVTEKKKLEELLDEASRFARIGSFEFDFENKGNTLYWSPVTKEIHEVEKDYEPTLETGILFYKEGEHRDKMYREFEKAVEHNIPYDLELKLITAKGNERWVRKIGKPTFVDGKCVRISGSFQDITKIKRSELAALKASEEKEIILESIGDAFYAVDQNWIFTYFNKHAEKLLNVAKEEVVGKNIWEVFSDVLDTSFFTKYHQAVRQQEIIDFEEYFDRVNKWFSVSAYPSSTGLSVYFRDVTERKNSELEILELNRNLQAHTDELVEANKGLEQFSFIVSHNLRSPVANILGLADLIGSEDYPQEVKENFLKELLNNVQRLDTVIIDLNDILQVKMEMDSKKEPVILDKLVNSIKSSIHNLIEKENVQISTDFEVARLQTVQSYLYSIFYNLIANSIKYRRPGITPEIKISSERKDSGISLIFEDNGLGIDISKKGEQVFGLYKRFHYHVEGKGMGLFLVKTQVQLLGGKISVESRVNEGTRFIITFKEEATNLIFEDEKDISLYGG</sequence>
<dbReference type="PROSITE" id="PS50109">
    <property type="entry name" value="HIS_KIN"/>
    <property type="match status" value="1"/>
</dbReference>
<gene>
    <name evidence="12" type="ORF">GCM10007103_15450</name>
</gene>
<dbReference type="InterPro" id="IPR001789">
    <property type="entry name" value="Sig_transdc_resp-reg_receiver"/>
</dbReference>
<comment type="catalytic activity">
    <reaction evidence="1">
        <text>ATP + protein L-histidine = ADP + protein N-phospho-L-histidine.</text>
        <dbReference type="EC" id="2.7.13.3"/>
    </reaction>
</comment>
<dbReference type="EC" id="2.7.13.3" evidence="2"/>
<keyword evidence="5" id="KW-0418">Kinase</keyword>
<feature type="domain" description="Response regulatory" evidence="9">
    <location>
        <begin position="30"/>
        <end position="146"/>
    </location>
</feature>
<dbReference type="SMART" id="SM00387">
    <property type="entry name" value="HATPase_c"/>
    <property type="match status" value="1"/>
</dbReference>
<dbReference type="InterPro" id="IPR000700">
    <property type="entry name" value="PAS-assoc_C"/>
</dbReference>
<accession>A0A918VYJ6</accession>
<dbReference type="InterPro" id="IPR036890">
    <property type="entry name" value="HATPase_C_sf"/>
</dbReference>
<dbReference type="InterPro" id="IPR052162">
    <property type="entry name" value="Sensor_kinase/Photoreceptor"/>
</dbReference>
<feature type="domain" description="PAS" evidence="10">
    <location>
        <begin position="414"/>
        <end position="485"/>
    </location>
</feature>
<dbReference type="SUPFAM" id="SSF47384">
    <property type="entry name" value="Homodimeric domain of signal transducing histidine kinase"/>
    <property type="match status" value="1"/>
</dbReference>
<dbReference type="Pfam" id="PF08448">
    <property type="entry name" value="PAS_4"/>
    <property type="match status" value="2"/>
</dbReference>
<dbReference type="SUPFAM" id="SSF52172">
    <property type="entry name" value="CheY-like"/>
    <property type="match status" value="1"/>
</dbReference>
<evidence type="ECO:0000313" key="12">
    <source>
        <dbReference type="EMBL" id="GHA34840.1"/>
    </source>
</evidence>
<dbReference type="Gene3D" id="1.10.287.130">
    <property type="match status" value="1"/>
</dbReference>
<dbReference type="PROSITE" id="PS50113">
    <property type="entry name" value="PAC"/>
    <property type="match status" value="5"/>
</dbReference>
<dbReference type="InterPro" id="IPR005467">
    <property type="entry name" value="His_kinase_dom"/>
</dbReference>
<dbReference type="PANTHER" id="PTHR43304">
    <property type="entry name" value="PHYTOCHROME-LIKE PROTEIN CPH1"/>
    <property type="match status" value="1"/>
</dbReference>
<dbReference type="InterPro" id="IPR003594">
    <property type="entry name" value="HATPase_dom"/>
</dbReference>
<name>A0A918VYJ6_9FLAO</name>
<dbReference type="Gene3D" id="2.10.70.100">
    <property type="match status" value="1"/>
</dbReference>
<keyword evidence="13" id="KW-1185">Reference proteome</keyword>
<dbReference type="Gene3D" id="3.30.450.20">
    <property type="entry name" value="PAS domain"/>
    <property type="match status" value="8"/>
</dbReference>
<evidence type="ECO:0000256" key="3">
    <source>
        <dbReference type="ARBA" id="ARBA00022553"/>
    </source>
</evidence>
<dbReference type="InterPro" id="IPR011006">
    <property type="entry name" value="CheY-like_superfamily"/>
</dbReference>
<evidence type="ECO:0000259" key="9">
    <source>
        <dbReference type="PROSITE" id="PS50110"/>
    </source>
</evidence>
<comment type="caution">
    <text evidence="6">Lacks conserved residue(s) required for the propagation of feature annotation.</text>
</comment>
<feature type="domain" description="PAC" evidence="11">
    <location>
        <begin position="744"/>
        <end position="796"/>
    </location>
</feature>
<evidence type="ECO:0000259" key="8">
    <source>
        <dbReference type="PROSITE" id="PS50109"/>
    </source>
</evidence>
<dbReference type="Proteomes" id="UP000610456">
    <property type="component" value="Unassembled WGS sequence"/>
</dbReference>
<evidence type="ECO:0000256" key="2">
    <source>
        <dbReference type="ARBA" id="ARBA00012438"/>
    </source>
</evidence>
<dbReference type="Gene3D" id="3.30.565.10">
    <property type="entry name" value="Histidine kinase-like ATPase, C-terminal domain"/>
    <property type="match status" value="1"/>
</dbReference>
<feature type="domain" description="PAS" evidence="10">
    <location>
        <begin position="797"/>
        <end position="869"/>
    </location>
</feature>
<evidence type="ECO:0000256" key="1">
    <source>
        <dbReference type="ARBA" id="ARBA00000085"/>
    </source>
</evidence>
<proteinExistence type="predicted"/>
<feature type="domain" description="PAS" evidence="10">
    <location>
        <begin position="1048"/>
        <end position="1118"/>
    </location>
</feature>